<dbReference type="PANTHER" id="PTHR30619">
    <property type="entry name" value="DNA INTERNALIZATION/COMPETENCE PROTEIN COMEC/REC2"/>
    <property type="match status" value="1"/>
</dbReference>
<sequence>MTQPLIITLLPAEDGDCLLLSLGTEAHILIDAGRSSTYTGYLRPLLLTQATNRQPLNCCIITHIDADHITGAVNGLFAENGDANSPRLIPIQQVWHNSYRHLFSTLESMVDTLSVADQTVLQQIIARGKITLASGPALEAHPISARQGTMLGTLLLRHGYAWNTDAGQEAIKVPLVAEVAPGIVLKVLSPSLTGLQNLERRWRRTLRAMGFSSQLHSGAPFDDAYEWWLLTEKSDLSALPRLIGAPSSLTAHLNTQFREDTSSANGSSIALVLEADGRRVLLLGDSHPSVVMHELECHYANEPRPWWFDCIKLSHHGSFANNSPDLLQATDSDCYLFSTNGRHGHPDAATIAWVVTRPISRTGQIRRLGCNYETPTMRQFARADWQTQYHYQIEVAPTGQPLIVSL</sequence>
<dbReference type="RefSeq" id="WP_206986738.1">
    <property type="nucleotide sequence ID" value="NZ_JAFLQZ010000024.1"/>
</dbReference>
<dbReference type="InterPro" id="IPR001279">
    <property type="entry name" value="Metallo-B-lactamas"/>
</dbReference>
<dbReference type="PANTHER" id="PTHR30619:SF1">
    <property type="entry name" value="RECOMBINATION PROTEIN 2"/>
    <property type="match status" value="1"/>
</dbReference>
<evidence type="ECO:0000259" key="1">
    <source>
        <dbReference type="Pfam" id="PF00753"/>
    </source>
</evidence>
<protein>
    <recommendedName>
        <fullName evidence="1">Metallo-beta-lactamase domain-containing protein</fullName>
    </recommendedName>
</protein>
<dbReference type="EMBL" id="JAFLQZ010000024">
    <property type="protein sequence ID" value="MBO0360829.1"/>
    <property type="molecule type" value="Genomic_DNA"/>
</dbReference>
<name>A0A939F0Y4_9BACT</name>
<evidence type="ECO:0000313" key="3">
    <source>
        <dbReference type="Proteomes" id="UP000664144"/>
    </source>
</evidence>
<dbReference type="Pfam" id="PF00753">
    <property type="entry name" value="Lactamase_B"/>
    <property type="match status" value="1"/>
</dbReference>
<evidence type="ECO:0000313" key="2">
    <source>
        <dbReference type="EMBL" id="MBO0360829.1"/>
    </source>
</evidence>
<dbReference type="InterPro" id="IPR036866">
    <property type="entry name" value="RibonucZ/Hydroxyglut_hydro"/>
</dbReference>
<gene>
    <name evidence="2" type="ORF">J0X19_22915</name>
</gene>
<dbReference type="SUPFAM" id="SSF56281">
    <property type="entry name" value="Metallo-hydrolase/oxidoreductase"/>
    <property type="match status" value="1"/>
</dbReference>
<comment type="caution">
    <text evidence="2">The sequence shown here is derived from an EMBL/GenBank/DDBJ whole genome shotgun (WGS) entry which is preliminary data.</text>
</comment>
<reference evidence="2" key="1">
    <citation type="submission" date="2021-03" db="EMBL/GenBank/DDBJ databases">
        <authorList>
            <person name="Kim M.K."/>
        </authorList>
    </citation>
    <scope>NUCLEOTIDE SEQUENCE</scope>
    <source>
        <strain evidence="2">BT186</strain>
    </source>
</reference>
<dbReference type="Gene3D" id="3.60.15.10">
    <property type="entry name" value="Ribonuclease Z/Hydroxyacylglutathione hydrolase-like"/>
    <property type="match status" value="1"/>
</dbReference>
<dbReference type="InterPro" id="IPR052159">
    <property type="entry name" value="Competence_DNA_uptake"/>
</dbReference>
<accession>A0A939F0Y4</accession>
<dbReference type="AlphaFoldDB" id="A0A939F0Y4"/>
<dbReference type="Proteomes" id="UP000664144">
    <property type="component" value="Unassembled WGS sequence"/>
</dbReference>
<proteinExistence type="predicted"/>
<keyword evidence="3" id="KW-1185">Reference proteome</keyword>
<feature type="domain" description="Metallo-beta-lactamase" evidence="1">
    <location>
        <begin position="14"/>
        <end position="72"/>
    </location>
</feature>
<organism evidence="2 3">
    <name type="scientific">Hymenobacter telluris</name>
    <dbReference type="NCBI Taxonomy" id="2816474"/>
    <lineage>
        <taxon>Bacteria</taxon>
        <taxon>Pseudomonadati</taxon>
        <taxon>Bacteroidota</taxon>
        <taxon>Cytophagia</taxon>
        <taxon>Cytophagales</taxon>
        <taxon>Hymenobacteraceae</taxon>
        <taxon>Hymenobacter</taxon>
    </lineage>
</organism>